<dbReference type="GO" id="GO:0003924">
    <property type="term" value="F:GTPase activity"/>
    <property type="evidence" value="ECO:0007669"/>
    <property type="project" value="InterPro"/>
</dbReference>
<comment type="similarity">
    <text evidence="1">Belongs to the SIMIBI class G3E GTPase family. HypB/HupM subfamily.</text>
</comment>
<evidence type="ECO:0000259" key="9">
    <source>
        <dbReference type="Pfam" id="PF02492"/>
    </source>
</evidence>
<evidence type="ECO:0000256" key="5">
    <source>
        <dbReference type="ARBA" id="ARBA00022801"/>
    </source>
</evidence>
<dbReference type="GO" id="GO:0008270">
    <property type="term" value="F:zinc ion binding"/>
    <property type="evidence" value="ECO:0007669"/>
    <property type="project" value="TreeGrafter"/>
</dbReference>
<dbReference type="Gene3D" id="3.40.50.300">
    <property type="entry name" value="P-loop containing nucleotide triphosphate hydrolases"/>
    <property type="match status" value="1"/>
</dbReference>
<dbReference type="NCBIfam" id="TIGR00073">
    <property type="entry name" value="hypB"/>
    <property type="match status" value="1"/>
</dbReference>
<evidence type="ECO:0000256" key="3">
    <source>
        <dbReference type="ARBA" id="ARBA00022723"/>
    </source>
</evidence>
<evidence type="ECO:0000256" key="2">
    <source>
        <dbReference type="ARBA" id="ARBA00022596"/>
    </source>
</evidence>
<dbReference type="InterPro" id="IPR004392">
    <property type="entry name" value="Hyd_mat_HypB"/>
</dbReference>
<dbReference type="InterPro" id="IPR027417">
    <property type="entry name" value="P-loop_NTPase"/>
</dbReference>
<feature type="domain" description="CobW/HypB/UreG nucleotide-binding" evidence="9">
    <location>
        <begin position="96"/>
        <end position="256"/>
    </location>
</feature>
<dbReference type="RefSeq" id="WP_044991428.1">
    <property type="nucleotide sequence ID" value="NZ_AP025268.1"/>
</dbReference>
<dbReference type="Pfam" id="PF02492">
    <property type="entry name" value="cobW"/>
    <property type="match status" value="1"/>
</dbReference>
<dbReference type="InterPro" id="IPR003495">
    <property type="entry name" value="CobW/HypB/UreG_nucleotide-bd"/>
</dbReference>
<evidence type="ECO:0000313" key="10">
    <source>
        <dbReference type="EMBL" id="MBM4627917.1"/>
    </source>
</evidence>
<dbReference type="EMBL" id="WUXD01000014">
    <property type="protein sequence ID" value="MBM4627917.1"/>
    <property type="molecule type" value="Genomic_DNA"/>
</dbReference>
<proteinExistence type="inferred from homology"/>
<evidence type="ECO:0000256" key="8">
    <source>
        <dbReference type="SAM" id="MobiDB-lite"/>
    </source>
</evidence>
<reference evidence="10" key="2">
    <citation type="submission" date="2019-11" db="EMBL/GenBank/DDBJ databases">
        <title>Spread of Macrolides and rifampicin resistant Rhodococcus equi in clinical isolates in the USA.</title>
        <authorList>
            <person name="Alvarez-Narvaez S."/>
            <person name="Huber L."/>
            <person name="Cohen N.D."/>
            <person name="Slovis N."/>
            <person name="Greiter M."/>
            <person name="Giguere S."/>
            <person name="Hart K."/>
        </authorList>
    </citation>
    <scope>NUCLEOTIDE SEQUENCE</scope>
    <source>
        <strain evidence="10">Lh_38</strain>
    </source>
</reference>
<sequence length="279" mass="30605">MCATCGCGKLDEPAGTRISAPAGTVPHEHEHEHEHGHEHGHSHEHGHGHEHVHAHPDDHGHAPTETLTLEQKILAKNDRLAEDNRAWLTDRRIAAINIMSSPGSGKTTLLERTVRELRPSVPVSVIEGDQETLLDADRIRSTGCRVVQVNTGSGCHLDSEMVRDALDALGPAEDSLVFVENVGNLVCPALFDLGEQGKVVLISVTEGDDKPLKYPHIFVVADLVIVNKIDLLPYVDFDPDACEKNARSVNPDVRVINLSATSGEGLERWYAWLSDRRKE</sequence>
<evidence type="ECO:0000256" key="6">
    <source>
        <dbReference type="ARBA" id="ARBA00022833"/>
    </source>
</evidence>
<evidence type="ECO:0000256" key="4">
    <source>
        <dbReference type="ARBA" id="ARBA00022741"/>
    </source>
</evidence>
<dbReference type="GO" id="GO:0016151">
    <property type="term" value="F:nickel cation binding"/>
    <property type="evidence" value="ECO:0007669"/>
    <property type="project" value="InterPro"/>
</dbReference>
<keyword evidence="5" id="KW-0378">Hydrolase</keyword>
<protein>
    <submittedName>
        <fullName evidence="11">Hydrogenase accessory protein HypB</fullName>
    </submittedName>
    <submittedName>
        <fullName evidence="10">Hydrogenase nickel incorporation protein HypB</fullName>
    </submittedName>
</protein>
<reference evidence="11 12" key="1">
    <citation type="journal article" date="2016" name="Genome Biol. Evol.">
        <title>Pangenome and Phylogenomic Analysis of the Pathogenic Actinobacterium Rhodococcus equi.</title>
        <authorList>
            <person name="Anastasi E."/>
            <person name="MacArthur I."/>
            <person name="Scortti M."/>
            <person name="Alvarez S."/>
            <person name="Giguere S."/>
            <person name="Vazquez-Boland J.A."/>
        </authorList>
    </citation>
    <scope>NUCLEOTIDE SEQUENCE [LARGE SCALE GENOMIC DNA]</scope>
    <source>
        <strain evidence="11 12">PAM1271</strain>
    </source>
</reference>
<dbReference type="CDD" id="cd05390">
    <property type="entry name" value="HypB"/>
    <property type="match status" value="1"/>
</dbReference>
<evidence type="ECO:0000256" key="1">
    <source>
        <dbReference type="ARBA" id="ARBA00006211"/>
    </source>
</evidence>
<dbReference type="Proteomes" id="UP000738270">
    <property type="component" value="Unassembled WGS sequence"/>
</dbReference>
<dbReference type="PANTHER" id="PTHR30134">
    <property type="entry name" value="HYDROGENASE PROTEIN ASSEMBLY PROTEIN, NICKEL CHAPERONE"/>
    <property type="match status" value="1"/>
</dbReference>
<keyword evidence="2" id="KW-0533">Nickel</keyword>
<name>A0AAE5IS48_RHOHA</name>
<comment type="caution">
    <text evidence="11">The sequence shown here is derived from an EMBL/GenBank/DDBJ whole genome shotgun (WGS) entry which is preliminary data.</text>
</comment>
<evidence type="ECO:0000256" key="7">
    <source>
        <dbReference type="ARBA" id="ARBA00023134"/>
    </source>
</evidence>
<keyword evidence="7" id="KW-0342">GTP-binding</keyword>
<feature type="region of interest" description="Disordered" evidence="8">
    <location>
        <begin position="13"/>
        <end position="63"/>
    </location>
</feature>
<dbReference type="GO" id="GO:0051604">
    <property type="term" value="P:protein maturation"/>
    <property type="evidence" value="ECO:0007669"/>
    <property type="project" value="InterPro"/>
</dbReference>
<keyword evidence="4" id="KW-0547">Nucleotide-binding</keyword>
<evidence type="ECO:0000313" key="11">
    <source>
        <dbReference type="EMBL" id="ORM28374.1"/>
    </source>
</evidence>
<dbReference type="SUPFAM" id="SSF52540">
    <property type="entry name" value="P-loop containing nucleoside triphosphate hydrolases"/>
    <property type="match status" value="1"/>
</dbReference>
<dbReference type="PANTHER" id="PTHR30134:SF2">
    <property type="entry name" value="HYDROGENASE MATURATION FACTOR HYPB"/>
    <property type="match status" value="1"/>
</dbReference>
<keyword evidence="6" id="KW-0862">Zinc</keyword>
<evidence type="ECO:0000313" key="12">
    <source>
        <dbReference type="Proteomes" id="UP000193518"/>
    </source>
</evidence>
<accession>A0AAE5IS48</accession>
<feature type="compositionally biased region" description="Basic and acidic residues" evidence="8">
    <location>
        <begin position="26"/>
        <end position="62"/>
    </location>
</feature>
<gene>
    <name evidence="10" type="primary">hypB</name>
    <name evidence="11" type="ORF">A5N68_09660</name>
    <name evidence="10" type="ORF">GS453_13855</name>
</gene>
<dbReference type="GO" id="GO:0005525">
    <property type="term" value="F:GTP binding"/>
    <property type="evidence" value="ECO:0007669"/>
    <property type="project" value="UniProtKB-KW"/>
</dbReference>
<dbReference type="Proteomes" id="UP000193518">
    <property type="component" value="Unassembled WGS sequence"/>
</dbReference>
<dbReference type="AlphaFoldDB" id="A0AAE5IS48"/>
<organism evidence="11 12">
    <name type="scientific">Rhodococcus hoagii</name>
    <name type="common">Corynebacterium equii</name>
    <dbReference type="NCBI Taxonomy" id="43767"/>
    <lineage>
        <taxon>Bacteria</taxon>
        <taxon>Bacillati</taxon>
        <taxon>Actinomycetota</taxon>
        <taxon>Actinomycetes</taxon>
        <taxon>Mycobacteriales</taxon>
        <taxon>Nocardiaceae</taxon>
        <taxon>Prescottella</taxon>
    </lineage>
</organism>
<dbReference type="EMBL" id="LWIC01000003">
    <property type="protein sequence ID" value="ORM28374.1"/>
    <property type="molecule type" value="Genomic_DNA"/>
</dbReference>
<keyword evidence="3" id="KW-0479">Metal-binding</keyword>